<sequence>MAQEYMNNSDTVGPIPEEWNDCNSVTDSICFYPLSDDSPEHSPVHENRFEQEDVEPTKVKEEGKAAKSAMDKVKGKARESQSPTKDDAP</sequence>
<protein>
    <submittedName>
        <fullName evidence="1">Uncharacterized protein</fullName>
    </submittedName>
</protein>
<comment type="caution">
    <text evidence="1">The sequence shown here is derived from an EMBL/GenBank/DDBJ whole genome shotgun (WGS) entry which is preliminary data.</text>
</comment>
<dbReference type="Proteomes" id="UP001230649">
    <property type="component" value="Unassembled WGS sequence"/>
</dbReference>
<gene>
    <name evidence="1" type="ORF">QFC20_001062</name>
</gene>
<proteinExistence type="predicted"/>
<keyword evidence="2" id="KW-1185">Reference proteome</keyword>
<reference evidence="1" key="1">
    <citation type="submission" date="2023-04" db="EMBL/GenBank/DDBJ databases">
        <title>Draft Genome sequencing of Naganishia species isolated from polar environments using Oxford Nanopore Technology.</title>
        <authorList>
            <person name="Leo P."/>
            <person name="Venkateswaran K."/>
        </authorList>
    </citation>
    <scope>NUCLEOTIDE SEQUENCE</scope>
    <source>
        <strain evidence="1">MNA-CCFEE 5262</strain>
    </source>
</reference>
<evidence type="ECO:0000313" key="1">
    <source>
        <dbReference type="EMBL" id="KAJ9115195.1"/>
    </source>
</evidence>
<evidence type="ECO:0000313" key="2">
    <source>
        <dbReference type="Proteomes" id="UP001230649"/>
    </source>
</evidence>
<accession>A0ACC2WTW1</accession>
<organism evidence="1 2">
    <name type="scientific">Naganishia adeliensis</name>
    <dbReference type="NCBI Taxonomy" id="92952"/>
    <lineage>
        <taxon>Eukaryota</taxon>
        <taxon>Fungi</taxon>
        <taxon>Dikarya</taxon>
        <taxon>Basidiomycota</taxon>
        <taxon>Agaricomycotina</taxon>
        <taxon>Tremellomycetes</taxon>
        <taxon>Filobasidiales</taxon>
        <taxon>Filobasidiaceae</taxon>
        <taxon>Naganishia</taxon>
    </lineage>
</organism>
<name>A0ACC2WTW1_9TREE</name>
<dbReference type="EMBL" id="JASBWS010000006">
    <property type="protein sequence ID" value="KAJ9115195.1"/>
    <property type="molecule type" value="Genomic_DNA"/>
</dbReference>